<proteinExistence type="predicted"/>
<name>A0A0T6BHZ2_9BACI</name>
<protein>
    <submittedName>
        <fullName evidence="1">Uncharacterized protein</fullName>
    </submittedName>
</protein>
<reference evidence="2 4" key="3">
    <citation type="submission" date="2023-03" db="EMBL/GenBank/DDBJ databases">
        <title>Agriculturally important microbes genome sequencing.</title>
        <authorList>
            <person name="Dunlap C."/>
        </authorList>
    </citation>
    <scope>NUCLEOTIDE SEQUENCE [LARGE SCALE GENOMIC DNA]</scope>
    <source>
        <strain evidence="2 4">CBP-3203</strain>
    </source>
</reference>
<dbReference type="EMBL" id="LECW02000082">
    <property type="protein sequence ID" value="KRT87063.1"/>
    <property type="molecule type" value="Genomic_DNA"/>
</dbReference>
<sequence length="162" mass="19134">MEELNQDNNIQWFGEETTPNPLKINIERRMYNNLIKIAITMNKHLKELITEKGFGYWQIGIKKENDLLKLFFRFTTEDEGGYTLLTTEGKLKQSFQQKELLERLTQKIFFHVEDFSSQEDGFESTTFRVELKLKEAQNMKNTYVAEIKAKGLSQKDTKIKIL</sequence>
<evidence type="ECO:0000313" key="1">
    <source>
        <dbReference type="EMBL" id="KRT87063.1"/>
    </source>
</evidence>
<reference evidence="1 3" key="1">
    <citation type="journal article" date="2015" name="Int. J. Syst. Evol. Microbiol.">
        <title>Bacillus glycinifermentans sp. nov., isolated from fermented soybean paste.</title>
        <authorList>
            <person name="Kim S.J."/>
            <person name="Dunlap C.A."/>
            <person name="Kwon S.W."/>
            <person name="Rooney A.P."/>
        </authorList>
    </citation>
    <scope>NUCLEOTIDE SEQUENCE [LARGE SCALE GENOMIC DNA]</scope>
    <source>
        <strain evidence="1 3">GO-13</strain>
    </source>
</reference>
<organism evidence="1 3">
    <name type="scientific">Bacillus glycinifermentans</name>
    <dbReference type="NCBI Taxonomy" id="1664069"/>
    <lineage>
        <taxon>Bacteria</taxon>
        <taxon>Bacillati</taxon>
        <taxon>Bacillota</taxon>
        <taxon>Bacilli</taxon>
        <taxon>Bacillales</taxon>
        <taxon>Bacillaceae</taxon>
        <taxon>Bacillus</taxon>
    </lineage>
</organism>
<accession>A0A0T6BHZ2</accession>
<evidence type="ECO:0000313" key="2">
    <source>
        <dbReference type="EMBL" id="MEC0487114.1"/>
    </source>
</evidence>
<dbReference type="Proteomes" id="UP001341297">
    <property type="component" value="Unassembled WGS sequence"/>
</dbReference>
<keyword evidence="4" id="KW-1185">Reference proteome</keyword>
<dbReference type="AlphaFoldDB" id="A0A0T6BHZ2"/>
<comment type="caution">
    <text evidence="1">The sequence shown here is derived from an EMBL/GenBank/DDBJ whole genome shotgun (WGS) entry which is preliminary data.</text>
</comment>
<dbReference type="EMBL" id="JARRTL010000027">
    <property type="protein sequence ID" value="MEC0487114.1"/>
    <property type="molecule type" value="Genomic_DNA"/>
</dbReference>
<dbReference type="Proteomes" id="UP000036168">
    <property type="component" value="Unassembled WGS sequence"/>
</dbReference>
<reference evidence="1" key="2">
    <citation type="submission" date="2015-10" db="EMBL/GenBank/DDBJ databases">
        <authorList>
            <person name="Gilbert D.G."/>
        </authorList>
    </citation>
    <scope>NUCLEOTIDE SEQUENCE</scope>
    <source>
        <strain evidence="1">GO-13</strain>
    </source>
</reference>
<evidence type="ECO:0000313" key="4">
    <source>
        <dbReference type="Proteomes" id="UP001341297"/>
    </source>
</evidence>
<dbReference type="RefSeq" id="WP_048354156.1">
    <property type="nucleotide sequence ID" value="NZ_JARRTL010000027.1"/>
</dbReference>
<evidence type="ECO:0000313" key="3">
    <source>
        <dbReference type="Proteomes" id="UP000036168"/>
    </source>
</evidence>
<gene>
    <name evidence="1" type="ORF">AB447_208840</name>
    <name evidence="2" type="ORF">P8828_20380</name>
</gene>